<gene>
    <name evidence="1" type="ORF">A2627_03245</name>
</gene>
<comment type="caution">
    <text evidence="1">The sequence shown here is derived from an EMBL/GenBank/DDBJ whole genome shotgun (WGS) entry which is preliminary data.</text>
</comment>
<evidence type="ECO:0000313" key="1">
    <source>
        <dbReference type="EMBL" id="OGM27248.1"/>
    </source>
</evidence>
<dbReference type="Proteomes" id="UP000178851">
    <property type="component" value="Unassembled WGS sequence"/>
</dbReference>
<name>A0A1F7YKX7_9BACT</name>
<dbReference type="AlphaFoldDB" id="A0A1F7YKX7"/>
<evidence type="ECO:0000313" key="2">
    <source>
        <dbReference type="Proteomes" id="UP000178851"/>
    </source>
</evidence>
<proteinExistence type="predicted"/>
<reference evidence="1 2" key="1">
    <citation type="journal article" date="2016" name="Nat. Commun.">
        <title>Thousands of microbial genomes shed light on interconnected biogeochemical processes in an aquifer system.</title>
        <authorList>
            <person name="Anantharaman K."/>
            <person name="Brown C.T."/>
            <person name="Hug L.A."/>
            <person name="Sharon I."/>
            <person name="Castelle C.J."/>
            <person name="Probst A.J."/>
            <person name="Thomas B.C."/>
            <person name="Singh A."/>
            <person name="Wilkins M.J."/>
            <person name="Karaoz U."/>
            <person name="Brodie E.L."/>
            <person name="Williams K.H."/>
            <person name="Hubbard S.S."/>
            <person name="Banfield J.F."/>
        </authorList>
    </citation>
    <scope>NUCLEOTIDE SEQUENCE [LARGE SCALE GENOMIC DNA]</scope>
</reference>
<organism evidence="1 2">
    <name type="scientific">Candidatus Woesebacteria bacterium RIFCSPHIGHO2_01_FULL_39_28</name>
    <dbReference type="NCBI Taxonomy" id="1802496"/>
    <lineage>
        <taxon>Bacteria</taxon>
        <taxon>Candidatus Woeseibacteriota</taxon>
    </lineage>
</organism>
<sequence>MTPDGKLILHDGGLDVLADVKPNLSVNKIQEIVDIRTAQEISFLSGQSIEAVLRAMNSTVLSLNLLTVSRITRKLLESQDRLDIQEEMCFLLRVN</sequence>
<accession>A0A1F7YKX7</accession>
<protein>
    <submittedName>
        <fullName evidence="1">Uncharacterized protein</fullName>
    </submittedName>
</protein>
<dbReference type="EMBL" id="MGGI01000005">
    <property type="protein sequence ID" value="OGM27248.1"/>
    <property type="molecule type" value="Genomic_DNA"/>
</dbReference>